<evidence type="ECO:0000256" key="1">
    <source>
        <dbReference type="ARBA" id="ARBA00003362"/>
    </source>
</evidence>
<reference evidence="7 8" key="1">
    <citation type="submission" date="2019-05" db="EMBL/GenBank/DDBJ databases">
        <title>Another draft genome of Portunus trituberculatus and its Hox gene families provides insights of decapod evolution.</title>
        <authorList>
            <person name="Jeong J.-H."/>
            <person name="Song I."/>
            <person name="Kim S."/>
            <person name="Choi T."/>
            <person name="Kim D."/>
            <person name="Ryu S."/>
            <person name="Kim W."/>
        </authorList>
    </citation>
    <scope>NUCLEOTIDE SEQUENCE [LARGE SCALE GENOMIC DNA]</scope>
    <source>
        <tissue evidence="7">Muscle</tissue>
    </source>
</reference>
<accession>A0A5B7HCR2</accession>
<evidence type="ECO:0000313" key="8">
    <source>
        <dbReference type="Proteomes" id="UP000324222"/>
    </source>
</evidence>
<evidence type="ECO:0000313" key="7">
    <source>
        <dbReference type="EMBL" id="MPC68862.1"/>
    </source>
</evidence>
<comment type="caution">
    <text evidence="7">The sequence shown here is derived from an EMBL/GenBank/DDBJ whole genome shotgun (WGS) entry which is preliminary data.</text>
</comment>
<keyword evidence="8" id="KW-1185">Reference proteome</keyword>
<dbReference type="InterPro" id="IPR044076">
    <property type="entry name" value="Ribosomal_P2"/>
</dbReference>
<dbReference type="GO" id="GO:0002182">
    <property type="term" value="P:cytoplasmic translational elongation"/>
    <property type="evidence" value="ECO:0007669"/>
    <property type="project" value="InterPro"/>
</dbReference>
<dbReference type="FunFam" id="1.10.10.1410:FF:000002">
    <property type="entry name" value="60S acidic ribosomal protein P2"/>
    <property type="match status" value="1"/>
</dbReference>
<dbReference type="OrthoDB" id="1227494at2759"/>
<organism evidence="7 8">
    <name type="scientific">Portunus trituberculatus</name>
    <name type="common">Swimming crab</name>
    <name type="synonym">Neptunus trituberculatus</name>
    <dbReference type="NCBI Taxonomy" id="210409"/>
    <lineage>
        <taxon>Eukaryota</taxon>
        <taxon>Metazoa</taxon>
        <taxon>Ecdysozoa</taxon>
        <taxon>Arthropoda</taxon>
        <taxon>Crustacea</taxon>
        <taxon>Multicrustacea</taxon>
        <taxon>Malacostraca</taxon>
        <taxon>Eumalacostraca</taxon>
        <taxon>Eucarida</taxon>
        <taxon>Decapoda</taxon>
        <taxon>Pleocyemata</taxon>
        <taxon>Brachyura</taxon>
        <taxon>Eubrachyura</taxon>
        <taxon>Portunoidea</taxon>
        <taxon>Portunidae</taxon>
        <taxon>Portuninae</taxon>
        <taxon>Portunus</taxon>
    </lineage>
</organism>
<evidence type="ECO:0000256" key="6">
    <source>
        <dbReference type="ARBA" id="ARBA00035443"/>
    </source>
</evidence>
<sequence length="169" mass="18486">MHSSIMRHVAAYLLAAMGTGQPNAASIKAILGSVGVEADEKQLTVLLDKLSGKNLAQLIQDGISNKEIYIQKGLKLCTVQELIQKFKAGGGKNLLLPQKPYGRPHKVPERTRTLLKRQLKVNHSLTGCQIKEGNPDLLASVSLYTVHDTLCCNLGYCNYQSKKKATCKL</sequence>
<comment type="similarity">
    <text evidence="2">Belongs to the eukaryotic ribosomal protein P1/P2 family.</text>
</comment>
<evidence type="ECO:0000256" key="5">
    <source>
        <dbReference type="ARBA" id="ARBA00035301"/>
    </source>
</evidence>
<dbReference type="AlphaFoldDB" id="A0A5B7HCR2"/>
<keyword evidence="4" id="KW-0687">Ribonucleoprotein</keyword>
<dbReference type="InterPro" id="IPR038716">
    <property type="entry name" value="P1/P2_N_sf"/>
</dbReference>
<dbReference type="GO" id="GO:0003735">
    <property type="term" value="F:structural constituent of ribosome"/>
    <property type="evidence" value="ECO:0007669"/>
    <property type="project" value="InterPro"/>
</dbReference>
<comment type="function">
    <text evidence="1">Plays an important role in the elongation step of protein synthesis.</text>
</comment>
<evidence type="ECO:0000256" key="4">
    <source>
        <dbReference type="ARBA" id="ARBA00023274"/>
    </source>
</evidence>
<name>A0A5B7HCR2_PORTR</name>
<gene>
    <name evidence="7" type="primary">Rplp2</name>
    <name evidence="7" type="ORF">E2C01_063072</name>
</gene>
<keyword evidence="3 7" id="KW-0689">Ribosomal protein</keyword>
<dbReference type="Gene3D" id="1.10.10.1410">
    <property type="match status" value="1"/>
</dbReference>
<dbReference type="EMBL" id="VSRR010028511">
    <property type="protein sequence ID" value="MPC68862.1"/>
    <property type="molecule type" value="Genomic_DNA"/>
</dbReference>
<proteinExistence type="inferred from homology"/>
<evidence type="ECO:0000256" key="3">
    <source>
        <dbReference type="ARBA" id="ARBA00022980"/>
    </source>
</evidence>
<dbReference type="PANTHER" id="PTHR21141">
    <property type="entry name" value="60S ACIDIC RIBOSOMAL PROTEIN FAMILY MEMBER"/>
    <property type="match status" value="1"/>
</dbReference>
<evidence type="ECO:0000256" key="2">
    <source>
        <dbReference type="ARBA" id="ARBA00005436"/>
    </source>
</evidence>
<dbReference type="GO" id="GO:0022625">
    <property type="term" value="C:cytosolic large ribosomal subunit"/>
    <property type="evidence" value="ECO:0007669"/>
    <property type="project" value="InterPro"/>
</dbReference>
<dbReference type="CDD" id="cd05833">
    <property type="entry name" value="Ribosomal_P2"/>
    <property type="match status" value="1"/>
</dbReference>
<dbReference type="PANTHER" id="PTHR21141:SF5">
    <property type="entry name" value="LARGE RIBOSOMAL SUBUNIT PROTEIN P2"/>
    <property type="match status" value="1"/>
</dbReference>
<dbReference type="Proteomes" id="UP000324222">
    <property type="component" value="Unassembled WGS sequence"/>
</dbReference>
<protein>
    <recommendedName>
        <fullName evidence="5">Large ribosomal subunit protein P2</fullName>
    </recommendedName>
    <alternativeName>
        <fullName evidence="6">60S acidic ribosomal protein P2</fullName>
    </alternativeName>
</protein>